<sequence length="108" mass="12564">MPKVKTNQALTTKRKADVVILNRTPQEPIRRNYWEKIGDEVSGTTNNSVETDTQVEDGGANTQVEALTRFDKAVEYDGTRWEQIRSKVKSRKSNPKWKRKKMKRVDAW</sequence>
<comment type="caution">
    <text evidence="2">The sequence shown here is derived from an EMBL/GenBank/DDBJ whole genome shotgun (WGS) entry which is preliminary data.</text>
</comment>
<gene>
    <name evidence="2" type="ORF">DVH24_014681</name>
</gene>
<name>A0A498ICP1_MALDO</name>
<keyword evidence="3" id="KW-1185">Reference proteome</keyword>
<evidence type="ECO:0000256" key="1">
    <source>
        <dbReference type="SAM" id="MobiDB-lite"/>
    </source>
</evidence>
<dbReference type="AlphaFoldDB" id="A0A498ICP1"/>
<evidence type="ECO:0000313" key="3">
    <source>
        <dbReference type="Proteomes" id="UP000290289"/>
    </source>
</evidence>
<organism evidence="2 3">
    <name type="scientific">Malus domestica</name>
    <name type="common">Apple</name>
    <name type="synonym">Pyrus malus</name>
    <dbReference type="NCBI Taxonomy" id="3750"/>
    <lineage>
        <taxon>Eukaryota</taxon>
        <taxon>Viridiplantae</taxon>
        <taxon>Streptophyta</taxon>
        <taxon>Embryophyta</taxon>
        <taxon>Tracheophyta</taxon>
        <taxon>Spermatophyta</taxon>
        <taxon>Magnoliopsida</taxon>
        <taxon>eudicotyledons</taxon>
        <taxon>Gunneridae</taxon>
        <taxon>Pentapetalae</taxon>
        <taxon>rosids</taxon>
        <taxon>fabids</taxon>
        <taxon>Rosales</taxon>
        <taxon>Rosaceae</taxon>
        <taxon>Amygdaloideae</taxon>
        <taxon>Maleae</taxon>
        <taxon>Malus</taxon>
    </lineage>
</organism>
<proteinExistence type="predicted"/>
<feature type="region of interest" description="Disordered" evidence="1">
    <location>
        <begin position="38"/>
        <end position="61"/>
    </location>
</feature>
<dbReference type="EMBL" id="RDQH01000339">
    <property type="protein sequence ID" value="RXH78913.1"/>
    <property type="molecule type" value="Genomic_DNA"/>
</dbReference>
<protein>
    <submittedName>
        <fullName evidence="2">Uncharacterized protein</fullName>
    </submittedName>
</protein>
<dbReference type="Proteomes" id="UP000290289">
    <property type="component" value="Chromosome 13"/>
</dbReference>
<reference evidence="2 3" key="1">
    <citation type="submission" date="2018-10" db="EMBL/GenBank/DDBJ databases">
        <title>A high-quality apple genome assembly.</title>
        <authorList>
            <person name="Hu J."/>
        </authorList>
    </citation>
    <scope>NUCLEOTIDE SEQUENCE [LARGE SCALE GENOMIC DNA]</scope>
    <source>
        <strain evidence="3">cv. HFTH1</strain>
        <tissue evidence="2">Young leaf</tissue>
    </source>
</reference>
<feature type="region of interest" description="Disordered" evidence="1">
    <location>
        <begin position="86"/>
        <end position="108"/>
    </location>
</feature>
<evidence type="ECO:0000313" key="2">
    <source>
        <dbReference type="EMBL" id="RXH78913.1"/>
    </source>
</evidence>
<accession>A0A498ICP1</accession>
<feature type="compositionally biased region" description="Polar residues" evidence="1">
    <location>
        <begin position="42"/>
        <end position="52"/>
    </location>
</feature>